<dbReference type="InterPro" id="IPR036390">
    <property type="entry name" value="WH_DNA-bd_sf"/>
</dbReference>
<evidence type="ECO:0000256" key="2">
    <source>
        <dbReference type="ARBA" id="ARBA00023015"/>
    </source>
</evidence>
<accession>A0AAU7QGI1</accession>
<evidence type="ECO:0000313" key="6">
    <source>
        <dbReference type="EMBL" id="XBS71742.1"/>
    </source>
</evidence>
<evidence type="ECO:0000256" key="1">
    <source>
        <dbReference type="ARBA" id="ARBA00009437"/>
    </source>
</evidence>
<name>A0AAU7QGI1_9GAMM</name>
<dbReference type="SUPFAM" id="SSF53850">
    <property type="entry name" value="Periplasmic binding protein-like II"/>
    <property type="match status" value="1"/>
</dbReference>
<keyword evidence="2" id="KW-0805">Transcription regulation</keyword>
<keyword evidence="4" id="KW-0804">Transcription</keyword>
<dbReference type="CDD" id="cd05466">
    <property type="entry name" value="PBP2_LTTR_substrate"/>
    <property type="match status" value="1"/>
</dbReference>
<protein>
    <submittedName>
        <fullName evidence="6">LysR family transcriptional regulator</fullName>
    </submittedName>
</protein>
<dbReference type="EMBL" id="CP157947">
    <property type="protein sequence ID" value="XBS71742.1"/>
    <property type="molecule type" value="Genomic_DNA"/>
</dbReference>
<dbReference type="InterPro" id="IPR036388">
    <property type="entry name" value="WH-like_DNA-bd_sf"/>
</dbReference>
<dbReference type="GO" id="GO:0003700">
    <property type="term" value="F:DNA-binding transcription factor activity"/>
    <property type="evidence" value="ECO:0007669"/>
    <property type="project" value="InterPro"/>
</dbReference>
<proteinExistence type="inferred from homology"/>
<dbReference type="SUPFAM" id="SSF46785">
    <property type="entry name" value="Winged helix' DNA-binding domain"/>
    <property type="match status" value="1"/>
</dbReference>
<sequence>MANLNPQWLRSFATLSELQSFTRTAERLGITQAAVSQHLRYLEARFGLLIVRKKRQFDLTPAGNVLLDYCRDIDRADKRLSLRLNENDEEHGDISLITPGSIGLRCYPLLLALQQAFPGLAVRHRFAPDDEVLEAVLHNRYEMGLITRKPDDNRLAAERFAQEPLELVFPAKEKVESWQDLARLGYIDHPDGPAMAARLLSRHFPGNPGVRSLKCRGFSNQISLILEPVARGLGFAVLPKYARLAFARQGAIQVMDCAIPVVDTIWLIHRAEWPLSSRALKALAYLRQHL</sequence>
<evidence type="ECO:0000259" key="5">
    <source>
        <dbReference type="PROSITE" id="PS50931"/>
    </source>
</evidence>
<dbReference type="GO" id="GO:0000976">
    <property type="term" value="F:transcription cis-regulatory region binding"/>
    <property type="evidence" value="ECO:0007669"/>
    <property type="project" value="TreeGrafter"/>
</dbReference>
<evidence type="ECO:0000256" key="4">
    <source>
        <dbReference type="ARBA" id="ARBA00023163"/>
    </source>
</evidence>
<comment type="similarity">
    <text evidence="1">Belongs to the LysR transcriptional regulatory family.</text>
</comment>
<feature type="domain" description="HTH lysR-type" evidence="5">
    <location>
        <begin position="4"/>
        <end position="60"/>
    </location>
</feature>
<dbReference type="PANTHER" id="PTHR30126">
    <property type="entry name" value="HTH-TYPE TRANSCRIPTIONAL REGULATOR"/>
    <property type="match status" value="1"/>
</dbReference>
<dbReference type="AlphaFoldDB" id="A0AAU7QGI1"/>
<reference evidence="6" key="1">
    <citation type="submission" date="2024-06" db="EMBL/GenBank/DDBJ databases">
        <authorList>
            <person name="Coelho C."/>
            <person name="Bento M."/>
            <person name="Garcia E."/>
            <person name="Camelo A."/>
            <person name="Brandao I."/>
            <person name="Espirito Santo C."/>
            <person name="Trovao J."/>
            <person name="Verissimo A."/>
            <person name="Costa J."/>
            <person name="Tiago I."/>
        </authorList>
    </citation>
    <scope>NUCLEOTIDE SEQUENCE</scope>
    <source>
        <strain evidence="6">KWT182</strain>
    </source>
</reference>
<dbReference type="InterPro" id="IPR000847">
    <property type="entry name" value="LysR_HTH_N"/>
</dbReference>
<gene>
    <name evidence="6" type="ORF">ABK905_13170</name>
</gene>
<organism evidence="6">
    <name type="scientific">Acerihabitans sp. KWT182</name>
    <dbReference type="NCBI Taxonomy" id="3157919"/>
    <lineage>
        <taxon>Bacteria</taxon>
        <taxon>Pseudomonadati</taxon>
        <taxon>Pseudomonadota</taxon>
        <taxon>Gammaproteobacteria</taxon>
        <taxon>Enterobacterales</taxon>
        <taxon>Pectobacteriaceae</taxon>
        <taxon>Acerihabitans</taxon>
    </lineage>
</organism>
<dbReference type="Pfam" id="PF03466">
    <property type="entry name" value="LysR_substrate"/>
    <property type="match status" value="1"/>
</dbReference>
<evidence type="ECO:0000256" key="3">
    <source>
        <dbReference type="ARBA" id="ARBA00023125"/>
    </source>
</evidence>
<dbReference type="Gene3D" id="3.40.190.10">
    <property type="entry name" value="Periplasmic binding protein-like II"/>
    <property type="match status" value="2"/>
</dbReference>
<dbReference type="InterPro" id="IPR005119">
    <property type="entry name" value="LysR_subst-bd"/>
</dbReference>
<dbReference type="PANTHER" id="PTHR30126:SF99">
    <property type="entry name" value="TRANSCRIPTIONAL REGULATOR LYSR FAMILY"/>
    <property type="match status" value="1"/>
</dbReference>
<dbReference type="PROSITE" id="PS50931">
    <property type="entry name" value="HTH_LYSR"/>
    <property type="match status" value="1"/>
</dbReference>
<dbReference type="Pfam" id="PF00126">
    <property type="entry name" value="HTH_1"/>
    <property type="match status" value="1"/>
</dbReference>
<dbReference type="Gene3D" id="1.10.10.10">
    <property type="entry name" value="Winged helix-like DNA-binding domain superfamily/Winged helix DNA-binding domain"/>
    <property type="match status" value="1"/>
</dbReference>
<keyword evidence="3" id="KW-0238">DNA-binding</keyword>